<comment type="caution">
    <text evidence="1">The sequence shown here is derived from an EMBL/GenBank/DDBJ whole genome shotgun (WGS) entry which is preliminary data.</text>
</comment>
<proteinExistence type="predicted"/>
<evidence type="ECO:0000313" key="1">
    <source>
        <dbReference type="EMBL" id="VCX43349.1"/>
    </source>
</evidence>
<accession>A0A9X9MEB1</accession>
<gene>
    <name evidence="1" type="ORF">BN2614_LOCUS1</name>
</gene>
<reference evidence="1 2" key="1">
    <citation type="submission" date="2018-10" db="EMBL/GenBank/DDBJ databases">
        <authorList>
            <person name="Ekblom R."/>
            <person name="Jareborg N."/>
        </authorList>
    </citation>
    <scope>NUCLEOTIDE SEQUENCE [LARGE SCALE GENOMIC DNA]</scope>
    <source>
        <tissue evidence="1">Muscle</tissue>
    </source>
</reference>
<keyword evidence="2" id="KW-1185">Reference proteome</keyword>
<organism evidence="1 2">
    <name type="scientific">Gulo gulo</name>
    <name type="common">Wolverine</name>
    <name type="synonym">Gluton</name>
    <dbReference type="NCBI Taxonomy" id="48420"/>
    <lineage>
        <taxon>Eukaryota</taxon>
        <taxon>Metazoa</taxon>
        <taxon>Chordata</taxon>
        <taxon>Craniata</taxon>
        <taxon>Vertebrata</taxon>
        <taxon>Euteleostomi</taxon>
        <taxon>Mammalia</taxon>
        <taxon>Eutheria</taxon>
        <taxon>Laurasiatheria</taxon>
        <taxon>Carnivora</taxon>
        <taxon>Caniformia</taxon>
        <taxon>Musteloidea</taxon>
        <taxon>Mustelidae</taxon>
        <taxon>Guloninae</taxon>
        <taxon>Gulo</taxon>
    </lineage>
</organism>
<dbReference type="AlphaFoldDB" id="A0A9X9MEB1"/>
<evidence type="ECO:0000313" key="2">
    <source>
        <dbReference type="Proteomes" id="UP000269945"/>
    </source>
</evidence>
<protein>
    <submittedName>
        <fullName evidence="1">Uncharacterized protein</fullName>
    </submittedName>
</protein>
<dbReference type="EMBL" id="CYRY02047354">
    <property type="protein sequence ID" value="VCX43349.1"/>
    <property type="molecule type" value="Genomic_DNA"/>
</dbReference>
<sequence length="34" mass="3661">MKGLHSKLNLILEPLQSTPRGNIAIKISSCVDAI</sequence>
<name>A0A9X9MEB1_GULGU</name>
<dbReference type="Proteomes" id="UP000269945">
    <property type="component" value="Unassembled WGS sequence"/>
</dbReference>